<sequence length="399" mass="45832">MAIAQDLRSFDVLCQLASPILSRCVPPLPFSSSWRTQRRQLCIVYVRIDSGEQSLDTLPPDLVKQCVFECETFRYTESNANFCCPPAHSNQIICSVLTSYSREPYQNKPRALQEPSFPKRKTIQSYMLDNFGTSQADRDYITDKKCIEHHVFDEVTQQCEYMIKMNFIVTYQRASCALNAGKHDPKFCGELITNDGWRKMIEIPSKLMVEGLQTRNVKYDFDYWTNASLKEENFHVAITEVIVRQHCWMTLKLWPGEGIQNGNPRVHKSLETAGYGKHQVKSYYNGLFTSRRDSQPRKRKTRCAADHALNEETGTGPKDACMQMIDYTGVADFVRMPKLPQQTAMKFRLVGTRWNEVVCKVVVRQGCMYSGFGGNANTFDRIVLGKNNLGYGEHWVPNF</sequence>
<evidence type="ECO:0000313" key="1">
    <source>
        <dbReference type="EnsemblMetazoa" id="PPA06295.1"/>
    </source>
</evidence>
<proteinExistence type="predicted"/>
<accession>A0A8R1Y5Y5</accession>
<evidence type="ECO:0000313" key="2">
    <source>
        <dbReference type="Proteomes" id="UP000005239"/>
    </source>
</evidence>
<gene>
    <name evidence="1" type="primary">WBGene00095849</name>
</gene>
<accession>A0A2A6CIG7</accession>
<reference evidence="2" key="1">
    <citation type="journal article" date="2008" name="Nat. Genet.">
        <title>The Pristionchus pacificus genome provides a unique perspective on nematode lifestyle and parasitism.</title>
        <authorList>
            <person name="Dieterich C."/>
            <person name="Clifton S.W."/>
            <person name="Schuster L.N."/>
            <person name="Chinwalla A."/>
            <person name="Delehaunty K."/>
            <person name="Dinkelacker I."/>
            <person name="Fulton L."/>
            <person name="Fulton R."/>
            <person name="Godfrey J."/>
            <person name="Minx P."/>
            <person name="Mitreva M."/>
            <person name="Roeseler W."/>
            <person name="Tian H."/>
            <person name="Witte H."/>
            <person name="Yang S.P."/>
            <person name="Wilson R.K."/>
            <person name="Sommer R.J."/>
        </authorList>
    </citation>
    <scope>NUCLEOTIDE SEQUENCE [LARGE SCALE GENOMIC DNA]</scope>
    <source>
        <strain evidence="2">PS312</strain>
    </source>
</reference>
<dbReference type="AlphaFoldDB" id="A0A2A6CIG7"/>
<protein>
    <submittedName>
        <fullName evidence="1">Uncharacterized protein</fullName>
    </submittedName>
</protein>
<reference evidence="1" key="2">
    <citation type="submission" date="2022-06" db="UniProtKB">
        <authorList>
            <consortium name="EnsemblMetazoa"/>
        </authorList>
    </citation>
    <scope>IDENTIFICATION</scope>
    <source>
        <strain evidence="1">PS312</strain>
    </source>
</reference>
<keyword evidence="2" id="KW-1185">Reference proteome</keyword>
<organism evidence="1 2">
    <name type="scientific">Pristionchus pacificus</name>
    <name type="common">Parasitic nematode worm</name>
    <dbReference type="NCBI Taxonomy" id="54126"/>
    <lineage>
        <taxon>Eukaryota</taxon>
        <taxon>Metazoa</taxon>
        <taxon>Ecdysozoa</taxon>
        <taxon>Nematoda</taxon>
        <taxon>Chromadorea</taxon>
        <taxon>Rhabditida</taxon>
        <taxon>Rhabditina</taxon>
        <taxon>Diplogasteromorpha</taxon>
        <taxon>Diplogasteroidea</taxon>
        <taxon>Neodiplogasteridae</taxon>
        <taxon>Pristionchus</taxon>
    </lineage>
</organism>
<name>A0A2A6CIG7_PRIPA</name>
<dbReference type="EnsemblMetazoa" id="PPA06295.1">
    <property type="protein sequence ID" value="PPA06295.1"/>
    <property type="gene ID" value="WBGene00095849"/>
</dbReference>
<dbReference type="Proteomes" id="UP000005239">
    <property type="component" value="Unassembled WGS sequence"/>
</dbReference>